<dbReference type="EC" id="3.6.1.1" evidence="3"/>
<dbReference type="EMBL" id="VRMN01000001">
    <property type="protein sequence ID" value="KAA8498931.1"/>
    <property type="molecule type" value="Genomic_DNA"/>
</dbReference>
<dbReference type="InterPro" id="IPR008162">
    <property type="entry name" value="Pyrophosphatase"/>
</dbReference>
<dbReference type="AlphaFoldDB" id="A0A5J4Z4Y5"/>
<comment type="caution">
    <text evidence="7">The sequence shown here is derived from an EMBL/GenBank/DDBJ whole genome shotgun (WGS) entry which is preliminary data.</text>
</comment>
<dbReference type="GO" id="GO:0004427">
    <property type="term" value="F:inorganic diphosphate phosphatase activity"/>
    <property type="evidence" value="ECO:0007669"/>
    <property type="project" value="UniProtKB-EC"/>
</dbReference>
<dbReference type="GO" id="GO:0005737">
    <property type="term" value="C:cytoplasm"/>
    <property type="evidence" value="ECO:0007669"/>
    <property type="project" value="InterPro"/>
</dbReference>
<evidence type="ECO:0000256" key="4">
    <source>
        <dbReference type="ARBA" id="ARBA00022723"/>
    </source>
</evidence>
<evidence type="ECO:0000313" key="7">
    <source>
        <dbReference type="EMBL" id="KAA8498931.1"/>
    </source>
</evidence>
<dbReference type="GO" id="GO:0006796">
    <property type="term" value="P:phosphate-containing compound metabolic process"/>
    <property type="evidence" value="ECO:0007669"/>
    <property type="project" value="InterPro"/>
</dbReference>
<dbReference type="OMA" id="LYANEQK"/>
<evidence type="ECO:0000313" key="8">
    <source>
        <dbReference type="Proteomes" id="UP000324585"/>
    </source>
</evidence>
<keyword evidence="6" id="KW-0460">Magnesium</keyword>
<evidence type="ECO:0000256" key="6">
    <source>
        <dbReference type="ARBA" id="ARBA00022842"/>
    </source>
</evidence>
<comment type="cofactor">
    <cofactor evidence="1">
        <name>Mg(2+)</name>
        <dbReference type="ChEBI" id="CHEBI:18420"/>
    </cofactor>
</comment>
<dbReference type="Proteomes" id="UP000324585">
    <property type="component" value="Unassembled WGS sequence"/>
</dbReference>
<dbReference type="PROSITE" id="PS00387">
    <property type="entry name" value="PPASE"/>
    <property type="match status" value="1"/>
</dbReference>
<comment type="similarity">
    <text evidence="2">Belongs to the PPase family.</text>
</comment>
<keyword evidence="8" id="KW-1185">Reference proteome</keyword>
<evidence type="ECO:0000256" key="2">
    <source>
        <dbReference type="ARBA" id="ARBA00006220"/>
    </source>
</evidence>
<accession>A0A5J4Z4Y5</accession>
<sequence>MAFVQGALLSSSGGASLCARSRVCALVAPSGAAALRRVPAPRHVRARGVRMSTASTSAPYECETVGEPNTLEFRLVLKQGGNTVSPWHAIPLFANDEKTLLNYINEIPKGTSAKMEIATDEPNTPIKQDVKKGALRFYKYGDSLVNYGALPQTWEDPKEVSTETGFGGDNDPVDLIDLSDTVMPMGAVYPVKVLGVLALLDEGETDWKILAVNAADPKASELNDIADAEKAFPGKVSEVREWFRMYKTAEGKGENEYAFDGEAKGKDFAMKVIMDTHESWRKLYNGETANEDDLWIA</sequence>
<dbReference type="OrthoDB" id="1608002at2759"/>
<name>A0A5J4Z4Y5_PORPP</name>
<dbReference type="CDD" id="cd00412">
    <property type="entry name" value="pyrophosphatase"/>
    <property type="match status" value="1"/>
</dbReference>
<dbReference type="InterPro" id="IPR036649">
    <property type="entry name" value="Pyrophosphatase_sf"/>
</dbReference>
<protein>
    <recommendedName>
        <fullName evidence="3">inorganic diphosphatase</fullName>
        <ecNumber evidence="3">3.6.1.1</ecNumber>
    </recommendedName>
</protein>
<keyword evidence="5" id="KW-0378">Hydrolase</keyword>
<dbReference type="Pfam" id="PF00719">
    <property type="entry name" value="Pyrophosphatase"/>
    <property type="match status" value="1"/>
</dbReference>
<organism evidence="7 8">
    <name type="scientific">Porphyridium purpureum</name>
    <name type="common">Red alga</name>
    <name type="synonym">Porphyridium cruentum</name>
    <dbReference type="NCBI Taxonomy" id="35688"/>
    <lineage>
        <taxon>Eukaryota</taxon>
        <taxon>Rhodophyta</taxon>
        <taxon>Bangiophyceae</taxon>
        <taxon>Porphyridiales</taxon>
        <taxon>Porphyridiaceae</taxon>
        <taxon>Porphyridium</taxon>
    </lineage>
</organism>
<dbReference type="PANTHER" id="PTHR10286">
    <property type="entry name" value="INORGANIC PYROPHOSPHATASE"/>
    <property type="match status" value="1"/>
</dbReference>
<reference evidence="8" key="1">
    <citation type="journal article" date="2019" name="Nat. Commun.">
        <title>Expansion of phycobilisome linker gene families in mesophilic red algae.</title>
        <authorList>
            <person name="Lee J."/>
            <person name="Kim D."/>
            <person name="Bhattacharya D."/>
            <person name="Yoon H.S."/>
        </authorList>
    </citation>
    <scope>NUCLEOTIDE SEQUENCE [LARGE SCALE GENOMIC DNA]</scope>
    <source>
        <strain evidence="8">CCMP 1328</strain>
    </source>
</reference>
<gene>
    <name evidence="7" type="ORF">FVE85_6516</name>
</gene>
<proteinExistence type="inferred from homology"/>
<evidence type="ECO:0000256" key="5">
    <source>
        <dbReference type="ARBA" id="ARBA00022801"/>
    </source>
</evidence>
<dbReference type="SUPFAM" id="SSF50324">
    <property type="entry name" value="Inorganic pyrophosphatase"/>
    <property type="match status" value="1"/>
</dbReference>
<keyword evidence="4" id="KW-0479">Metal-binding</keyword>
<evidence type="ECO:0000256" key="1">
    <source>
        <dbReference type="ARBA" id="ARBA00001946"/>
    </source>
</evidence>
<evidence type="ECO:0000256" key="3">
    <source>
        <dbReference type="ARBA" id="ARBA00012146"/>
    </source>
</evidence>
<dbReference type="GO" id="GO:0000287">
    <property type="term" value="F:magnesium ion binding"/>
    <property type="evidence" value="ECO:0007669"/>
    <property type="project" value="InterPro"/>
</dbReference>
<dbReference type="Gene3D" id="3.90.80.10">
    <property type="entry name" value="Inorganic pyrophosphatase"/>
    <property type="match status" value="1"/>
</dbReference>